<name>A0A2A6BMD9_PRIPA</name>
<evidence type="ECO:0000313" key="2">
    <source>
        <dbReference type="Proteomes" id="UP000005239"/>
    </source>
</evidence>
<reference evidence="2" key="1">
    <citation type="journal article" date="2008" name="Nat. Genet.">
        <title>The Pristionchus pacificus genome provides a unique perspective on nematode lifestyle and parasitism.</title>
        <authorList>
            <person name="Dieterich C."/>
            <person name="Clifton S.W."/>
            <person name="Schuster L.N."/>
            <person name="Chinwalla A."/>
            <person name="Delehaunty K."/>
            <person name="Dinkelacker I."/>
            <person name="Fulton L."/>
            <person name="Fulton R."/>
            <person name="Godfrey J."/>
            <person name="Minx P."/>
            <person name="Mitreva M."/>
            <person name="Roeseler W."/>
            <person name="Tian H."/>
            <person name="Witte H."/>
            <person name="Yang S.P."/>
            <person name="Wilson R.K."/>
            <person name="Sommer R.J."/>
        </authorList>
    </citation>
    <scope>NUCLEOTIDE SEQUENCE [LARGE SCALE GENOMIC DNA]</scope>
    <source>
        <strain evidence="2">PS312</strain>
    </source>
</reference>
<reference evidence="1" key="2">
    <citation type="submission" date="2022-06" db="UniProtKB">
        <authorList>
            <consortium name="EnsemblMetazoa"/>
        </authorList>
    </citation>
    <scope>IDENTIFICATION</scope>
    <source>
        <strain evidence="1">PS312</strain>
    </source>
</reference>
<accession>A0A8R1YQZ6</accession>
<protein>
    <submittedName>
        <fullName evidence="1">Uncharacterized protein</fullName>
    </submittedName>
</protein>
<gene>
    <name evidence="1" type="primary">WBGene00274270</name>
</gene>
<dbReference type="AlphaFoldDB" id="A0A2A6BMD9"/>
<organism evidence="1 2">
    <name type="scientific">Pristionchus pacificus</name>
    <name type="common">Parasitic nematode worm</name>
    <dbReference type="NCBI Taxonomy" id="54126"/>
    <lineage>
        <taxon>Eukaryota</taxon>
        <taxon>Metazoa</taxon>
        <taxon>Ecdysozoa</taxon>
        <taxon>Nematoda</taxon>
        <taxon>Chromadorea</taxon>
        <taxon>Rhabditida</taxon>
        <taxon>Rhabditina</taxon>
        <taxon>Diplogasteromorpha</taxon>
        <taxon>Diplogasteroidea</taxon>
        <taxon>Neodiplogasteridae</taxon>
        <taxon>Pristionchus</taxon>
    </lineage>
</organism>
<dbReference type="Proteomes" id="UP000005239">
    <property type="component" value="Unassembled WGS sequence"/>
</dbReference>
<dbReference type="EnsemblMetazoa" id="PPA35901.1">
    <property type="protein sequence ID" value="PPA35901.1"/>
    <property type="gene ID" value="WBGene00274270"/>
</dbReference>
<accession>A0A2A6BMD9</accession>
<keyword evidence="2" id="KW-1185">Reference proteome</keyword>
<proteinExistence type="predicted"/>
<sequence length="96" mass="10736">MWGRSHPKYGPTGDRRQSIALVPEGSQNRTVKRDLIGELRAGRCGYASHGTTMWGRSHPKYGPTGDRRQSIALVPEGSQKDCEKGPYRRVAGWTLR</sequence>
<evidence type="ECO:0000313" key="1">
    <source>
        <dbReference type="EnsemblMetazoa" id="PPA35901.1"/>
    </source>
</evidence>